<gene>
    <name evidence="2" type="ORF">SAMN05444373_100510</name>
</gene>
<accession>A0A1M6CGS7</accession>
<dbReference type="AlphaFoldDB" id="A0A1M6CGS7"/>
<name>A0A1M6CGS7_9FIRM</name>
<feature type="compositionally biased region" description="Polar residues" evidence="1">
    <location>
        <begin position="46"/>
        <end position="55"/>
    </location>
</feature>
<evidence type="ECO:0000313" key="2">
    <source>
        <dbReference type="EMBL" id="SHI59888.1"/>
    </source>
</evidence>
<dbReference type="RefSeq" id="WP_149677781.1">
    <property type="nucleotide sequence ID" value="NZ_DAONMB010000182.1"/>
</dbReference>
<evidence type="ECO:0000256" key="1">
    <source>
        <dbReference type="SAM" id="MobiDB-lite"/>
    </source>
</evidence>
<organism evidence="2 3">
    <name type="scientific">Thermoclostridium caenicola</name>
    <dbReference type="NCBI Taxonomy" id="659425"/>
    <lineage>
        <taxon>Bacteria</taxon>
        <taxon>Bacillati</taxon>
        <taxon>Bacillota</taxon>
        <taxon>Clostridia</taxon>
        <taxon>Eubacteriales</taxon>
        <taxon>Oscillospiraceae</taxon>
        <taxon>Thermoclostridium</taxon>
    </lineage>
</organism>
<dbReference type="PROSITE" id="PS51257">
    <property type="entry name" value="PROKAR_LIPOPROTEIN"/>
    <property type="match status" value="1"/>
</dbReference>
<feature type="region of interest" description="Disordered" evidence="1">
    <location>
        <begin position="33"/>
        <end position="62"/>
    </location>
</feature>
<dbReference type="OrthoDB" id="1267107at2"/>
<proteinExistence type="predicted"/>
<dbReference type="EMBL" id="FQZP01000005">
    <property type="protein sequence ID" value="SHI59888.1"/>
    <property type="molecule type" value="Genomic_DNA"/>
</dbReference>
<dbReference type="Proteomes" id="UP000324781">
    <property type="component" value="Unassembled WGS sequence"/>
</dbReference>
<evidence type="ECO:0000313" key="3">
    <source>
        <dbReference type="Proteomes" id="UP000324781"/>
    </source>
</evidence>
<reference evidence="2 3" key="1">
    <citation type="submission" date="2016-11" db="EMBL/GenBank/DDBJ databases">
        <authorList>
            <person name="Varghese N."/>
            <person name="Submissions S."/>
        </authorList>
    </citation>
    <scope>NUCLEOTIDE SEQUENCE [LARGE SCALE GENOMIC DNA]</scope>
    <source>
        <strain evidence="2 3">DSM 19027</strain>
    </source>
</reference>
<sequence length="241" mass="27180">MKKFFILVIPVLMSIILAACGLTKLDSDSITTIPRSEDKAEPGNDAGQSGSQTNSEKSDLDIKGDVLQADTEAYMKSIIEERSREVLTAIAERDFEKLAGAVHPEKGVRFSPYGYVDTERDLVFTAEQISKMASDTRKYVWGSYDGSGEPIELTFSEYFSRFVYDVAFTEAEQVGYNRILGQGNSLNNSFEVYKNAIIVEYHFPGIDPQYEGMDWRSLRLVFEKSGDTWYLAGIIHDQWTI</sequence>
<keyword evidence="3" id="KW-1185">Reference proteome</keyword>
<protein>
    <submittedName>
        <fullName evidence="2">Uncharacterized protein</fullName>
    </submittedName>
</protein>